<protein>
    <recommendedName>
        <fullName evidence="4">Hydrogenase maturation factor HypA</fullName>
    </recommendedName>
</protein>
<dbReference type="HAMAP" id="MF_00213">
    <property type="entry name" value="HypA_HybF"/>
    <property type="match status" value="1"/>
</dbReference>
<evidence type="ECO:0000256" key="1">
    <source>
        <dbReference type="ARBA" id="ARBA00022596"/>
    </source>
</evidence>
<dbReference type="PANTHER" id="PTHR34535:SF3">
    <property type="entry name" value="HYDROGENASE MATURATION FACTOR HYPA"/>
    <property type="match status" value="1"/>
</dbReference>
<evidence type="ECO:0000313" key="6">
    <source>
        <dbReference type="Proteomes" id="UP000094707"/>
    </source>
</evidence>
<dbReference type="Gene3D" id="3.30.2320.80">
    <property type="match status" value="1"/>
</dbReference>
<evidence type="ECO:0000256" key="2">
    <source>
        <dbReference type="ARBA" id="ARBA00022723"/>
    </source>
</evidence>
<gene>
    <name evidence="4 5" type="primary">hypA</name>
    <name evidence="5" type="ORF">MCBB_0453</name>
</gene>
<comment type="similarity">
    <text evidence="4">Belongs to the HypA/HybF family.</text>
</comment>
<dbReference type="GeneID" id="30411313"/>
<dbReference type="PIRSF" id="PIRSF004761">
    <property type="entry name" value="Hydrgn_mat_HypA"/>
    <property type="match status" value="1"/>
</dbReference>
<feature type="binding site" evidence="4">
    <location>
        <position position="73"/>
    </location>
    <ligand>
        <name>Zn(2+)</name>
        <dbReference type="ChEBI" id="CHEBI:29105"/>
    </ligand>
</feature>
<keyword evidence="1 4" id="KW-0533">Nickel</keyword>
<dbReference type="InterPro" id="IPR000688">
    <property type="entry name" value="HypA/HybF"/>
</dbReference>
<feature type="binding site" evidence="4">
    <location>
        <position position="96"/>
    </location>
    <ligand>
        <name>Zn(2+)</name>
        <dbReference type="ChEBI" id="CHEBI:29105"/>
    </ligand>
</feature>
<dbReference type="PATRIC" id="fig|129848.4.peg.454"/>
<sequence length="124" mass="13869">MHELSMADAMVKTILDVAEKNDATEVLEATIEVGKLTMLNPEQLKFLLDVLVENTLLENATINIEEVPVEIECNACDYTGPANMDDSDHYLAIVKCPECNERDLEITAGRECNVKNIKIEKEDD</sequence>
<dbReference type="NCBIfam" id="NF001976">
    <property type="entry name" value="PRK00762.1"/>
    <property type="match status" value="1"/>
</dbReference>
<keyword evidence="2 4" id="KW-0479">Metal-binding</keyword>
<dbReference type="NCBIfam" id="TIGR00100">
    <property type="entry name" value="hypA"/>
    <property type="match status" value="1"/>
</dbReference>
<organism evidence="5 6">
    <name type="scientific">Methanobacterium congolense</name>
    <dbReference type="NCBI Taxonomy" id="118062"/>
    <lineage>
        <taxon>Archaea</taxon>
        <taxon>Methanobacteriati</taxon>
        <taxon>Methanobacteriota</taxon>
        <taxon>Methanomada group</taxon>
        <taxon>Methanobacteria</taxon>
        <taxon>Methanobacteriales</taxon>
        <taxon>Methanobacteriaceae</taxon>
        <taxon>Methanobacterium</taxon>
    </lineage>
</organism>
<feature type="binding site" evidence="4">
    <location>
        <position position="2"/>
    </location>
    <ligand>
        <name>Ni(2+)</name>
        <dbReference type="ChEBI" id="CHEBI:49786"/>
    </ligand>
</feature>
<evidence type="ECO:0000256" key="4">
    <source>
        <dbReference type="HAMAP-Rule" id="MF_00213"/>
    </source>
</evidence>
<dbReference type="PANTHER" id="PTHR34535">
    <property type="entry name" value="HYDROGENASE MATURATION FACTOR HYPA"/>
    <property type="match status" value="1"/>
</dbReference>
<name>A0A1D3L0P1_9EURY</name>
<dbReference type="GO" id="GO:0051604">
    <property type="term" value="P:protein maturation"/>
    <property type="evidence" value="ECO:0007669"/>
    <property type="project" value="InterPro"/>
</dbReference>
<evidence type="ECO:0000313" key="5">
    <source>
        <dbReference type="EMBL" id="SCG85030.1"/>
    </source>
</evidence>
<feature type="binding site" evidence="4">
    <location>
        <position position="76"/>
    </location>
    <ligand>
        <name>Zn(2+)</name>
        <dbReference type="ChEBI" id="CHEBI:29105"/>
    </ligand>
</feature>
<dbReference type="EMBL" id="LT607756">
    <property type="protein sequence ID" value="SCG85030.1"/>
    <property type="molecule type" value="Genomic_DNA"/>
</dbReference>
<dbReference type="GO" id="GO:0016151">
    <property type="term" value="F:nickel cation binding"/>
    <property type="evidence" value="ECO:0007669"/>
    <property type="project" value="UniProtKB-UniRule"/>
</dbReference>
<comment type="function">
    <text evidence="4">Involved in the maturation of [NiFe] hydrogenases. Required for nickel insertion into the metal center of the hydrogenase.</text>
</comment>
<dbReference type="KEGG" id="mcub:MCBB_0453"/>
<dbReference type="OrthoDB" id="36835at2157"/>
<dbReference type="AlphaFoldDB" id="A0A1D3L0P1"/>
<keyword evidence="3 4" id="KW-0862">Zinc</keyword>
<dbReference type="STRING" id="118062.MCBB_0453"/>
<evidence type="ECO:0000256" key="3">
    <source>
        <dbReference type="ARBA" id="ARBA00022833"/>
    </source>
</evidence>
<dbReference type="RefSeq" id="WP_071906172.1">
    <property type="nucleotide sequence ID" value="NZ_LT607756.1"/>
</dbReference>
<keyword evidence="6" id="KW-1185">Reference proteome</keyword>
<feature type="binding site" evidence="4">
    <location>
        <position position="99"/>
    </location>
    <ligand>
        <name>Zn(2+)</name>
        <dbReference type="ChEBI" id="CHEBI:29105"/>
    </ligand>
</feature>
<accession>A0A1D3L0P1</accession>
<dbReference type="Proteomes" id="UP000094707">
    <property type="component" value="Chromosome I"/>
</dbReference>
<dbReference type="GO" id="GO:0008270">
    <property type="term" value="F:zinc ion binding"/>
    <property type="evidence" value="ECO:0007669"/>
    <property type="project" value="UniProtKB-UniRule"/>
</dbReference>
<reference evidence="5 6" key="1">
    <citation type="submission" date="2016-08" db="EMBL/GenBank/DDBJ databases">
        <authorList>
            <person name="Seilhamer J.J."/>
        </authorList>
    </citation>
    <scope>NUCLEOTIDE SEQUENCE [LARGE SCALE GENOMIC DNA]</scope>
    <source>
        <strain evidence="5">Buetzberg</strain>
    </source>
</reference>
<dbReference type="Pfam" id="PF01155">
    <property type="entry name" value="HypA"/>
    <property type="match status" value="1"/>
</dbReference>
<proteinExistence type="inferred from homology"/>